<dbReference type="SMART" id="SM00015">
    <property type="entry name" value="IQ"/>
    <property type="match status" value="26"/>
</dbReference>
<evidence type="ECO:0000256" key="1">
    <source>
        <dbReference type="ARBA" id="ARBA00004496"/>
    </source>
</evidence>
<dbReference type="EMBL" id="JAGRRH010000015">
    <property type="protein sequence ID" value="KAG7355751.1"/>
    <property type="molecule type" value="Genomic_DNA"/>
</dbReference>
<keyword evidence="8" id="KW-1185">Reference proteome</keyword>
<feature type="region of interest" description="Disordered" evidence="5">
    <location>
        <begin position="343"/>
        <end position="375"/>
    </location>
</feature>
<feature type="domain" description="Calponin-homology (CH)" evidence="6">
    <location>
        <begin position="982"/>
        <end position="1103"/>
    </location>
</feature>
<evidence type="ECO:0000313" key="7">
    <source>
        <dbReference type="EMBL" id="KAG7355751.1"/>
    </source>
</evidence>
<dbReference type="InterPro" id="IPR051185">
    <property type="entry name" value="ASPM"/>
</dbReference>
<dbReference type="CDD" id="cd21223">
    <property type="entry name" value="CH_ASPM_rpt1"/>
    <property type="match status" value="1"/>
</dbReference>
<dbReference type="PROSITE" id="PS50021">
    <property type="entry name" value="CH"/>
    <property type="match status" value="2"/>
</dbReference>
<feature type="compositionally biased region" description="Low complexity" evidence="5">
    <location>
        <begin position="366"/>
        <end position="375"/>
    </location>
</feature>
<gene>
    <name evidence="7" type="ORF">IV203_000437</name>
</gene>
<dbReference type="OrthoDB" id="2148418at2759"/>
<feature type="region of interest" description="Disordered" evidence="5">
    <location>
        <begin position="28"/>
        <end position="115"/>
    </location>
</feature>
<evidence type="ECO:0000256" key="4">
    <source>
        <dbReference type="ARBA" id="ARBA00022860"/>
    </source>
</evidence>
<evidence type="ECO:0000256" key="5">
    <source>
        <dbReference type="SAM" id="MobiDB-lite"/>
    </source>
</evidence>
<dbReference type="InterPro" id="IPR000048">
    <property type="entry name" value="IQ_motif_EF-hand-BS"/>
</dbReference>
<feature type="region of interest" description="Disordered" evidence="5">
    <location>
        <begin position="204"/>
        <end position="237"/>
    </location>
</feature>
<feature type="compositionally biased region" description="Basic and acidic residues" evidence="5">
    <location>
        <begin position="402"/>
        <end position="413"/>
    </location>
</feature>
<feature type="domain" description="Calponin-homology (CH)" evidence="6">
    <location>
        <begin position="793"/>
        <end position="927"/>
    </location>
</feature>
<reference evidence="7" key="2">
    <citation type="submission" date="2021-04" db="EMBL/GenBank/DDBJ databases">
        <authorList>
            <person name="Podell S."/>
        </authorList>
    </citation>
    <scope>NUCLEOTIDE SEQUENCE</scope>
    <source>
        <strain evidence="7">Hildebrandi</strain>
    </source>
</reference>
<feature type="compositionally biased region" description="Polar residues" evidence="5">
    <location>
        <begin position="105"/>
        <end position="115"/>
    </location>
</feature>
<accession>A0A9K3PQP0</accession>
<dbReference type="SMART" id="SM00033">
    <property type="entry name" value="CH"/>
    <property type="match status" value="2"/>
</dbReference>
<keyword evidence="2" id="KW-0963">Cytoplasm</keyword>
<dbReference type="GO" id="GO:0000278">
    <property type="term" value="P:mitotic cell cycle"/>
    <property type="evidence" value="ECO:0007669"/>
    <property type="project" value="TreeGrafter"/>
</dbReference>
<name>A0A9K3PQP0_9STRA</name>
<dbReference type="GO" id="GO:0000922">
    <property type="term" value="C:spindle pole"/>
    <property type="evidence" value="ECO:0007669"/>
    <property type="project" value="TreeGrafter"/>
</dbReference>
<dbReference type="PANTHER" id="PTHR22706">
    <property type="entry name" value="ASSEMBLY FACTOR FOR SPINDLE MICROTUBULES"/>
    <property type="match status" value="1"/>
</dbReference>
<keyword evidence="3" id="KW-0677">Repeat</keyword>
<dbReference type="GO" id="GO:0007051">
    <property type="term" value="P:spindle organization"/>
    <property type="evidence" value="ECO:0007669"/>
    <property type="project" value="TreeGrafter"/>
</dbReference>
<evidence type="ECO:0000259" key="6">
    <source>
        <dbReference type="PROSITE" id="PS50021"/>
    </source>
</evidence>
<dbReference type="PANTHER" id="PTHR22706:SF1">
    <property type="entry name" value="ASSEMBLY FACTOR FOR SPINDLE MICROTUBULES"/>
    <property type="match status" value="1"/>
</dbReference>
<organism evidence="7 8">
    <name type="scientific">Nitzschia inconspicua</name>
    <dbReference type="NCBI Taxonomy" id="303405"/>
    <lineage>
        <taxon>Eukaryota</taxon>
        <taxon>Sar</taxon>
        <taxon>Stramenopiles</taxon>
        <taxon>Ochrophyta</taxon>
        <taxon>Bacillariophyta</taxon>
        <taxon>Bacillariophyceae</taxon>
        <taxon>Bacillariophycidae</taxon>
        <taxon>Bacillariales</taxon>
        <taxon>Bacillariaceae</taxon>
        <taxon>Nitzschia</taxon>
    </lineage>
</organism>
<dbReference type="CDD" id="cd21224">
    <property type="entry name" value="CH_ASPM_rpt2"/>
    <property type="match status" value="1"/>
</dbReference>
<evidence type="ECO:0000256" key="3">
    <source>
        <dbReference type="ARBA" id="ARBA00022737"/>
    </source>
</evidence>
<evidence type="ECO:0000256" key="2">
    <source>
        <dbReference type="ARBA" id="ARBA00022490"/>
    </source>
</evidence>
<dbReference type="GO" id="GO:0005516">
    <property type="term" value="F:calmodulin binding"/>
    <property type="evidence" value="ECO:0007669"/>
    <property type="project" value="UniProtKB-KW"/>
</dbReference>
<comment type="caution">
    <text evidence="7">The sequence shown here is derived from an EMBL/GenBank/DDBJ whole genome shotgun (WGS) entry which is preliminary data.</text>
</comment>
<keyword evidence="4" id="KW-0112">Calmodulin-binding</keyword>
<feature type="region of interest" description="Disordered" evidence="5">
    <location>
        <begin position="402"/>
        <end position="430"/>
    </location>
</feature>
<evidence type="ECO:0000313" key="8">
    <source>
        <dbReference type="Proteomes" id="UP000693970"/>
    </source>
</evidence>
<dbReference type="Pfam" id="PF00612">
    <property type="entry name" value="IQ"/>
    <property type="match status" value="11"/>
</dbReference>
<dbReference type="Pfam" id="PF00307">
    <property type="entry name" value="CH"/>
    <property type="match status" value="2"/>
</dbReference>
<protein>
    <submittedName>
        <fullName evidence="7">IQ calmodulin-binding motif-containing protein</fullName>
    </submittedName>
</protein>
<feature type="region of interest" description="Disordered" evidence="5">
    <location>
        <begin position="442"/>
        <end position="466"/>
    </location>
</feature>
<dbReference type="PROSITE" id="PS50096">
    <property type="entry name" value="IQ"/>
    <property type="match status" value="13"/>
</dbReference>
<comment type="subcellular location">
    <subcellularLocation>
        <location evidence="1">Cytoplasm</location>
    </subcellularLocation>
</comment>
<dbReference type="GO" id="GO:0005737">
    <property type="term" value="C:cytoplasm"/>
    <property type="evidence" value="ECO:0007669"/>
    <property type="project" value="UniProtKB-SubCell"/>
</dbReference>
<dbReference type="GO" id="GO:0051295">
    <property type="term" value="P:establishment of meiotic spindle localization"/>
    <property type="evidence" value="ECO:0007669"/>
    <property type="project" value="TreeGrafter"/>
</dbReference>
<dbReference type="InterPro" id="IPR001715">
    <property type="entry name" value="CH_dom"/>
</dbReference>
<dbReference type="Proteomes" id="UP000693970">
    <property type="component" value="Unassembled WGS sequence"/>
</dbReference>
<reference evidence="7" key="1">
    <citation type="journal article" date="2021" name="Sci. Rep.">
        <title>Diploid genomic architecture of Nitzschia inconspicua, an elite biomass production diatom.</title>
        <authorList>
            <person name="Oliver A."/>
            <person name="Podell S."/>
            <person name="Pinowska A."/>
            <person name="Traller J.C."/>
            <person name="Smith S.R."/>
            <person name="McClure R."/>
            <person name="Beliaev A."/>
            <person name="Bohutskyi P."/>
            <person name="Hill E.A."/>
            <person name="Rabines A."/>
            <person name="Zheng H."/>
            <person name="Allen L.Z."/>
            <person name="Kuo A."/>
            <person name="Grigoriev I.V."/>
            <person name="Allen A.E."/>
            <person name="Hazlebeck D."/>
            <person name="Allen E.E."/>
        </authorList>
    </citation>
    <scope>NUCLEOTIDE SEQUENCE</scope>
    <source>
        <strain evidence="7">Hildebrandi</strain>
    </source>
</reference>
<sequence length="2223" mass="253982">MKIYEDPPQPGVGVGMCPVTPAKAVSFAGTSTKTPRRGYPMGGIKTPLRSGNFQSPGRTPKIQKPKMTVGSFRQSLKTPPPQQQIPRRRSVLDDSEDKENKHIGSGTQPPHSKNLDVTSKTVATAAATRSSSTTTYTTTATTYTGQLRNPTTPTVALRRSLRATVQSGDGMSSNRTDTMQEQKPPITTVSNLQLVPTRRTLLEGSRLGGGSRITKSKSTTGIGVSKLGPPQRVAPKTPNSLLRTEMEVLNSSTSFGTDNDDSLLLSPPPGALWNALNFTGSTGTSTTGLVIVSPQVAASLHSWSSSRKKRQSMEEINTSPDILCTKDSDVHCNVSLTVPRTLDWSSPSAKKHSGQIENDLLDDKNTNSVSTKTTTPGIVENENVEKFSKGGVAMDLTKLFSPDEKQETQRELPRQNLSATATPLAASVPPSLLSKLNANRQLTAPRDSYKNGSSRNQQQKKKMEAPVYPTTKAEKRITNIGTQDKPTKSASTPMEFSISGHQIDMTSVQPMTIPTCESSKPRVRQVNMEHAQDPEATYDAHPKRSLAFDVYFPAAERKLERAVPKEETMEFTTKPITDDWATKQCGSFTAWLNYTFNPEEDGFLEGTTSVSGLRGLLIHRRLAQVRSRAKELFHGEKMRSSRMILLREISGGRLAIREDRDVTADIHLRKQLSALLLSYTTPWLRMGLEVMFDEIIEPAPITAKGPKTYLGRMKVALEAFIKVRFLSDESTLSKFTKGRCNVPSGVFEKRYKAQMRCLVLSRLMILVFFLDMAKSENLLDNVPRLFAVSSEVKSSGDILAAICRACLSAEGDVVKHLSRIGLKVVYRQDPVDEVNFEILNLATDLRDGVLLTRLSEIVAESPFKAAMKALRLPAVSRLQKKFNVELALSKFRDHGVVIPDFISAHHIMDGHREMVLALMWCIISHCCITKLLKKEMVEQEIQDVIRSSEARSRVACRSVLLPNNATPQYQNSLEEPNASAEQVLKKLLLRWSKAVCGSFGLQIRDWTTSFADGRAFCLLIHYYHPALLPLNDISSSSGHGAEVNIISSSDVILESERSNWLKASKAIKDLGGIPAMLPCADTNSPPDEHSMLLCLSYLCSRLMESSKEIFAAILIQAHYRKYQRLLLLEQKMAASKRIILFWIAHRQNYFRAQRCRYVSAVAKLEVFILCHKSALRRMRDSRLEKERQNYAANQIQRVFRGLLGREISFFLWEQRQATILLQKCARRFLAVRHSHYLILRRKAAISLQALARGFTARVSYNRAKTHATTIQRLVRGLLTRRFLATMDTAALIIQKTWWSFVSRQNQEYASQLIQKMWRGAVDRRKVVCLRKIHFAACSIQKAWRGFYQRITYFILAESALLLQRVIRGFLSRQVASFRKSQWSATVIQKIWRGFSQQVRFQMDVMDITCVQSVVRRCLALRLRNELLHAVLVVQGACTWRGHSLRNDMERITFAAIVIQSNWRRYWVYSDYIMFLKETSSAVIIQALIRKAHAKKKFGEHVFAVTTIQRRWKMRMELLRCNEATTVVQKAWRAHITREIFMRLRNSAVAIQSWFRVIEAKKKAESNRRNKAAISLQRIWRGFLQQVHFQLEILDIICIQSCARRYLTRKRFIAQCCGAFVVQRFFRCTVARKQLVLRKMARNSLLNYSAVAIQTFFRGISTRLKFSRLREATVTVQKIWRGYMIRCAMLNLSSAARQIQCNWRRYSSRCSFLLLLLHFRSAVLIQSAIRMRITLSMLRRQQDAAVSLQCLFRCEKAKRHLSQRVEFKRIREKQSLAALTIQALARGISSRAALARMNENAVRIQCLWRCYVAQNNYLLGLLEFKSAVVIQATFRMYIQRDDFMVVKYAAHTIQRYTRGLLTRMEVAVKHFAASEIQRIWRGYSTYSFESILRAVVKIQSLFRMEFARRTSEEMRILYWADLCFRQRKALVIQYAYKRYQWRKRLHAAAEVIQNTYRFYSQLKRIQLLSKGMTLFQSLFRGWQVRKIRTKKIVQLAQRIHKEWVRAKHNPDLRLGNRTDRALHILQTSQSLTKIMDAVKELEASTRLSVVCCQVFTEANAANILLQLIQSCNRSVPHMELKEHILLTLENVSRYSSLVGSIAHYKYAEVFLDNVQVFRDKDGIFCLAVSLLHRIALANPYVVQYCSSHEHLKRLKEVFRVVSRRMDPRKTRVACEFEAQNDTMKKRVDFNRDYSINLLGQMIHNFSKLDALPVSEENSKFRFDF</sequence>
<proteinExistence type="predicted"/>